<dbReference type="PANTHER" id="PTHR45708">
    <property type="entry name" value="ENDOCHITINASE"/>
    <property type="match status" value="1"/>
</dbReference>
<dbReference type="EMBL" id="JAKUCV010000460">
    <property type="protein sequence ID" value="KAJ4849890.1"/>
    <property type="molecule type" value="Genomic_DNA"/>
</dbReference>
<evidence type="ECO:0000256" key="4">
    <source>
        <dbReference type="ARBA" id="ARBA00022801"/>
    </source>
</evidence>
<keyword evidence="9" id="KW-0624">Polysaccharide degradation</keyword>
<evidence type="ECO:0000256" key="11">
    <source>
        <dbReference type="SAM" id="SignalP"/>
    </source>
</evidence>
<evidence type="ECO:0000256" key="1">
    <source>
        <dbReference type="ARBA" id="ARBA00000822"/>
    </source>
</evidence>
<evidence type="ECO:0000256" key="3">
    <source>
        <dbReference type="ARBA" id="ARBA00012729"/>
    </source>
</evidence>
<dbReference type="GO" id="GO:0000272">
    <property type="term" value="P:polysaccharide catabolic process"/>
    <property type="evidence" value="ECO:0007669"/>
    <property type="project" value="UniProtKB-KW"/>
</dbReference>
<keyword evidence="6" id="KW-1015">Disulfide bond</keyword>
<evidence type="ECO:0000256" key="5">
    <source>
        <dbReference type="ARBA" id="ARBA00023024"/>
    </source>
</evidence>
<evidence type="ECO:0000256" key="6">
    <source>
        <dbReference type="ARBA" id="ARBA00023157"/>
    </source>
</evidence>
<dbReference type="PROSITE" id="PS01095">
    <property type="entry name" value="GH18_1"/>
    <property type="match status" value="1"/>
</dbReference>
<dbReference type="SUPFAM" id="SSF51445">
    <property type="entry name" value="(Trans)glycosidases"/>
    <property type="match status" value="1"/>
</dbReference>
<keyword evidence="11" id="KW-0732">Signal</keyword>
<evidence type="ECO:0000256" key="7">
    <source>
        <dbReference type="ARBA" id="ARBA00023277"/>
    </source>
</evidence>
<evidence type="ECO:0000256" key="8">
    <source>
        <dbReference type="ARBA" id="ARBA00023295"/>
    </source>
</evidence>
<dbReference type="FunFam" id="3.20.20.80:FF:000015">
    <property type="entry name" value="Acidic endochitinase SE2"/>
    <property type="match status" value="1"/>
</dbReference>
<dbReference type="Pfam" id="PF00704">
    <property type="entry name" value="Glyco_hydro_18"/>
    <property type="match status" value="1"/>
</dbReference>
<dbReference type="InterPro" id="IPR017853">
    <property type="entry name" value="GH"/>
</dbReference>
<dbReference type="AlphaFoldDB" id="A0A9Q0GJ21"/>
<name>A0A9Q0GJ21_9ROSI</name>
<reference evidence="13" key="1">
    <citation type="submission" date="2022-02" db="EMBL/GenBank/DDBJ databases">
        <authorList>
            <person name="Henning P.M."/>
            <person name="McCubbin A.G."/>
            <person name="Shore J.S."/>
        </authorList>
    </citation>
    <scope>NUCLEOTIDE SEQUENCE</scope>
    <source>
        <strain evidence="13">F60SS</strain>
        <tissue evidence="13">Leaves</tissue>
    </source>
</reference>
<keyword evidence="7" id="KW-0119">Carbohydrate metabolism</keyword>
<dbReference type="Gene3D" id="3.20.20.80">
    <property type="entry name" value="Glycosidases"/>
    <property type="match status" value="1"/>
</dbReference>
<dbReference type="PANTHER" id="PTHR45708:SF40">
    <property type="entry name" value="BASIC ENDOCHITINASE"/>
    <property type="match status" value="1"/>
</dbReference>
<evidence type="ECO:0000313" key="14">
    <source>
        <dbReference type="Proteomes" id="UP001141552"/>
    </source>
</evidence>
<dbReference type="InterPro" id="IPR050542">
    <property type="entry name" value="Glycosyl_Hydrlase18_Chitinase"/>
</dbReference>
<dbReference type="GO" id="GO:0006032">
    <property type="term" value="P:chitin catabolic process"/>
    <property type="evidence" value="ECO:0007669"/>
    <property type="project" value="UniProtKB-KW"/>
</dbReference>
<dbReference type="GO" id="GO:0005576">
    <property type="term" value="C:extracellular region"/>
    <property type="evidence" value="ECO:0007669"/>
    <property type="project" value="TreeGrafter"/>
</dbReference>
<evidence type="ECO:0000256" key="9">
    <source>
        <dbReference type="ARBA" id="ARBA00023326"/>
    </source>
</evidence>
<evidence type="ECO:0000256" key="10">
    <source>
        <dbReference type="RuleBase" id="RU000489"/>
    </source>
</evidence>
<comment type="similarity">
    <text evidence="2">Belongs to the glycosyl hydrolase 18 family. Chitinase class II subfamily.</text>
</comment>
<dbReference type="Proteomes" id="UP001141552">
    <property type="component" value="Unassembled WGS sequence"/>
</dbReference>
<gene>
    <name evidence="13" type="ORF">Tsubulata_045109</name>
</gene>
<keyword evidence="8 10" id="KW-0326">Glycosidase</keyword>
<reference evidence="13" key="2">
    <citation type="journal article" date="2023" name="Plants (Basel)">
        <title>Annotation of the Turnera subulata (Passifloraceae) Draft Genome Reveals the S-Locus Evolved after the Divergence of Turneroideae from Passifloroideae in a Stepwise Manner.</title>
        <authorList>
            <person name="Henning P.M."/>
            <person name="Roalson E.H."/>
            <person name="Mir W."/>
            <person name="McCubbin A.G."/>
            <person name="Shore J.S."/>
        </authorList>
    </citation>
    <scope>NUCLEOTIDE SEQUENCE</scope>
    <source>
        <strain evidence="13">F60SS</strain>
    </source>
</reference>
<evidence type="ECO:0000313" key="13">
    <source>
        <dbReference type="EMBL" id="KAJ4849890.1"/>
    </source>
</evidence>
<keyword evidence="14" id="KW-1185">Reference proteome</keyword>
<evidence type="ECO:0000259" key="12">
    <source>
        <dbReference type="PROSITE" id="PS51910"/>
    </source>
</evidence>
<dbReference type="PROSITE" id="PS51910">
    <property type="entry name" value="GH18_2"/>
    <property type="match status" value="1"/>
</dbReference>
<dbReference type="InterPro" id="IPR045321">
    <property type="entry name" value="Cts1-like"/>
</dbReference>
<dbReference type="OrthoDB" id="6020543at2759"/>
<proteinExistence type="inferred from homology"/>
<keyword evidence="4 10" id="KW-0378">Hydrolase</keyword>
<protein>
    <recommendedName>
        <fullName evidence="3">chitinase</fullName>
        <ecNumber evidence="3">3.2.1.14</ecNumber>
    </recommendedName>
</protein>
<dbReference type="CDD" id="cd02877">
    <property type="entry name" value="GH18_hevamine_XipI_class_III"/>
    <property type="match status" value="1"/>
</dbReference>
<keyword evidence="5" id="KW-0146">Chitin degradation</keyword>
<dbReference type="InterPro" id="IPR001579">
    <property type="entry name" value="Glyco_hydro_18_chit_AS"/>
</dbReference>
<feature type="signal peptide" evidence="11">
    <location>
        <begin position="1"/>
        <end position="26"/>
    </location>
</feature>
<feature type="chain" id="PRO_5040236106" description="chitinase" evidence="11">
    <location>
        <begin position="27"/>
        <end position="296"/>
    </location>
</feature>
<dbReference type="EC" id="3.2.1.14" evidence="3"/>
<dbReference type="InterPro" id="IPR001223">
    <property type="entry name" value="Glyco_hydro18_cat"/>
</dbReference>
<sequence>MDTNCCPKFAVLLIVVLLSLALSSEAGTIVTYWGQDGREGTLSSTCASGKYGIINIAFLSIYGNGQTPELNLAGHCDPSSGGCRGVSQGIRDCQNRGIKVMLSIGGGSDGYTLTSDDEARGLAKYLFDNFLGGSSNSRPLGDAILDGIDFDIESGDRHYAALAVRLSELSRGRRKVYLTAAPQCPFPDYYLNGALNTGLFDYVWIQFYNNPSCQFNQNNPQGFKNSWRQWMSVPAKQFFVGLPASTGAGRGYVTSDVLKSQVLPFVKGSAKYGGVMLWNRYNDARDGYSSRIKDNV</sequence>
<comment type="caution">
    <text evidence="13">The sequence shown here is derived from an EMBL/GenBank/DDBJ whole genome shotgun (WGS) entry which is preliminary data.</text>
</comment>
<dbReference type="GO" id="GO:0008843">
    <property type="term" value="F:endochitinase activity"/>
    <property type="evidence" value="ECO:0007669"/>
    <property type="project" value="UniProtKB-EC"/>
</dbReference>
<evidence type="ECO:0000256" key="2">
    <source>
        <dbReference type="ARBA" id="ARBA00009121"/>
    </source>
</evidence>
<organism evidence="13 14">
    <name type="scientific">Turnera subulata</name>
    <dbReference type="NCBI Taxonomy" id="218843"/>
    <lineage>
        <taxon>Eukaryota</taxon>
        <taxon>Viridiplantae</taxon>
        <taxon>Streptophyta</taxon>
        <taxon>Embryophyta</taxon>
        <taxon>Tracheophyta</taxon>
        <taxon>Spermatophyta</taxon>
        <taxon>Magnoliopsida</taxon>
        <taxon>eudicotyledons</taxon>
        <taxon>Gunneridae</taxon>
        <taxon>Pentapetalae</taxon>
        <taxon>rosids</taxon>
        <taxon>fabids</taxon>
        <taxon>Malpighiales</taxon>
        <taxon>Passifloraceae</taxon>
        <taxon>Turnera</taxon>
    </lineage>
</organism>
<comment type="catalytic activity">
    <reaction evidence="1">
        <text>Random endo-hydrolysis of N-acetyl-beta-D-glucosaminide (1-&gt;4)-beta-linkages in chitin and chitodextrins.</text>
        <dbReference type="EC" id="3.2.1.14"/>
    </reaction>
</comment>
<feature type="domain" description="GH18" evidence="12">
    <location>
        <begin position="27"/>
        <end position="296"/>
    </location>
</feature>
<accession>A0A9Q0GJ21</accession>